<evidence type="ECO:0000313" key="3">
    <source>
        <dbReference type="Proteomes" id="UP000663868"/>
    </source>
</evidence>
<proteinExistence type="predicted"/>
<gene>
    <name evidence="1" type="ORF">IZO911_LOCUS24093</name>
    <name evidence="2" type="ORF">KXQ929_LOCUS26637</name>
</gene>
<evidence type="ECO:0000313" key="2">
    <source>
        <dbReference type="EMBL" id="CAF3968643.1"/>
    </source>
</evidence>
<reference evidence="2" key="1">
    <citation type="submission" date="2021-02" db="EMBL/GenBank/DDBJ databases">
        <authorList>
            <person name="Nowell W R."/>
        </authorList>
    </citation>
    <scope>NUCLEOTIDE SEQUENCE</scope>
</reference>
<dbReference type="Proteomes" id="UP000663868">
    <property type="component" value="Unassembled WGS sequence"/>
</dbReference>
<evidence type="ECO:0000313" key="1">
    <source>
        <dbReference type="EMBL" id="CAF1120104.1"/>
    </source>
</evidence>
<accession>A0A819LX59</accession>
<organism evidence="2 3">
    <name type="scientific">Adineta steineri</name>
    <dbReference type="NCBI Taxonomy" id="433720"/>
    <lineage>
        <taxon>Eukaryota</taxon>
        <taxon>Metazoa</taxon>
        <taxon>Spiralia</taxon>
        <taxon>Gnathifera</taxon>
        <taxon>Rotifera</taxon>
        <taxon>Eurotatoria</taxon>
        <taxon>Bdelloidea</taxon>
        <taxon>Adinetida</taxon>
        <taxon>Adinetidae</taxon>
        <taxon>Adineta</taxon>
    </lineage>
</organism>
<sequence>MNIEQQMNNITMIHFVLTIKTQQLHYYTSGSNTVSCFIIIQICSSMAIDDRFISLIEINESNEQQHDDNSDEIYVAQRAANFIFPPTSFLSQSNLISDFTPAKRQSFGRKHHWDAFFG</sequence>
<comment type="caution">
    <text evidence="2">The sequence shown here is derived from an EMBL/GenBank/DDBJ whole genome shotgun (WGS) entry which is preliminary data.</text>
</comment>
<dbReference type="EMBL" id="CAJNOE010000286">
    <property type="protein sequence ID" value="CAF1120104.1"/>
    <property type="molecule type" value="Genomic_DNA"/>
</dbReference>
<dbReference type="EMBL" id="CAJOBB010002436">
    <property type="protein sequence ID" value="CAF3968643.1"/>
    <property type="molecule type" value="Genomic_DNA"/>
</dbReference>
<name>A0A819LX59_9BILA</name>
<dbReference type="Proteomes" id="UP000663860">
    <property type="component" value="Unassembled WGS sequence"/>
</dbReference>
<protein>
    <submittedName>
        <fullName evidence="2">Uncharacterized protein</fullName>
    </submittedName>
</protein>
<dbReference type="AlphaFoldDB" id="A0A819LX59"/>